<name>A0A8T2R364_CERRI</name>
<dbReference type="InterPro" id="IPR006439">
    <property type="entry name" value="HAD-SF_hydro_IA"/>
</dbReference>
<evidence type="ECO:0000256" key="2">
    <source>
        <dbReference type="ARBA" id="ARBA00022801"/>
    </source>
</evidence>
<protein>
    <recommendedName>
        <fullName evidence="6">N-acylneuraminate-9-phosphatase</fullName>
    </recommendedName>
</protein>
<dbReference type="GO" id="GO:0050124">
    <property type="term" value="F:N-acylneuraminate-9-phosphatase activity"/>
    <property type="evidence" value="ECO:0007669"/>
    <property type="project" value="TreeGrafter"/>
</dbReference>
<dbReference type="PANTHER" id="PTHR46470:SF3">
    <property type="entry name" value="N-ACYLNEURAMINATE-9-PHOSPHATASE"/>
    <property type="match status" value="1"/>
</dbReference>
<dbReference type="SFLD" id="SFLDS00003">
    <property type="entry name" value="Haloacid_Dehalogenase"/>
    <property type="match status" value="1"/>
</dbReference>
<dbReference type="EMBL" id="CM035435">
    <property type="protein sequence ID" value="KAH7290799.1"/>
    <property type="molecule type" value="Genomic_DNA"/>
</dbReference>
<dbReference type="AlphaFoldDB" id="A0A8T2R364"/>
<gene>
    <name evidence="4" type="ORF">KP509_30G064100</name>
</gene>
<dbReference type="PANTHER" id="PTHR46470">
    <property type="entry name" value="N-ACYLNEURAMINATE-9-PHOSPHATASE"/>
    <property type="match status" value="1"/>
</dbReference>
<evidence type="ECO:0000313" key="4">
    <source>
        <dbReference type="EMBL" id="KAH7290799.1"/>
    </source>
</evidence>
<dbReference type="NCBIfam" id="TIGR01549">
    <property type="entry name" value="HAD-SF-IA-v1"/>
    <property type="match status" value="1"/>
</dbReference>
<organism evidence="4 5">
    <name type="scientific">Ceratopteris richardii</name>
    <name type="common">Triangle waterfern</name>
    <dbReference type="NCBI Taxonomy" id="49495"/>
    <lineage>
        <taxon>Eukaryota</taxon>
        <taxon>Viridiplantae</taxon>
        <taxon>Streptophyta</taxon>
        <taxon>Embryophyta</taxon>
        <taxon>Tracheophyta</taxon>
        <taxon>Polypodiopsida</taxon>
        <taxon>Polypodiidae</taxon>
        <taxon>Polypodiales</taxon>
        <taxon>Pteridineae</taxon>
        <taxon>Pteridaceae</taxon>
        <taxon>Parkerioideae</taxon>
        <taxon>Ceratopteris</taxon>
    </lineage>
</organism>
<dbReference type="SFLD" id="SFLDG01129">
    <property type="entry name" value="C1.5:_HAD__Beta-PGM__Phosphata"/>
    <property type="match status" value="1"/>
</dbReference>
<dbReference type="OrthoDB" id="1694274at2759"/>
<keyword evidence="2" id="KW-0378">Hydrolase</keyword>
<dbReference type="Gene3D" id="3.40.50.1000">
    <property type="entry name" value="HAD superfamily/HAD-like"/>
    <property type="match status" value="1"/>
</dbReference>
<comment type="caution">
    <text evidence="4">The sequence shown here is derived from an EMBL/GenBank/DDBJ whole genome shotgun (WGS) entry which is preliminary data.</text>
</comment>
<dbReference type="InterPro" id="IPR023214">
    <property type="entry name" value="HAD_sf"/>
</dbReference>
<evidence type="ECO:0000256" key="1">
    <source>
        <dbReference type="ARBA" id="ARBA00001946"/>
    </source>
</evidence>
<reference evidence="4" key="1">
    <citation type="submission" date="2021-08" db="EMBL/GenBank/DDBJ databases">
        <title>WGS assembly of Ceratopteris richardii.</title>
        <authorList>
            <person name="Marchant D.B."/>
            <person name="Chen G."/>
            <person name="Jenkins J."/>
            <person name="Shu S."/>
            <person name="Leebens-Mack J."/>
            <person name="Grimwood J."/>
            <person name="Schmutz J."/>
            <person name="Soltis P."/>
            <person name="Soltis D."/>
            <person name="Chen Z.-H."/>
        </authorList>
    </citation>
    <scope>NUCLEOTIDE SEQUENCE</scope>
    <source>
        <strain evidence="4">Whitten #5841</strain>
        <tissue evidence="4">Leaf</tissue>
    </source>
</reference>
<evidence type="ECO:0000313" key="5">
    <source>
        <dbReference type="Proteomes" id="UP000825935"/>
    </source>
</evidence>
<dbReference type="Gene3D" id="1.20.120.710">
    <property type="entry name" value="Haloacid dehalogenase hydrolase-like domain"/>
    <property type="match status" value="1"/>
</dbReference>
<dbReference type="Proteomes" id="UP000825935">
    <property type="component" value="Chromosome 30"/>
</dbReference>
<dbReference type="Pfam" id="PF00702">
    <property type="entry name" value="Hydrolase"/>
    <property type="match status" value="1"/>
</dbReference>
<dbReference type="InterPro" id="IPR051400">
    <property type="entry name" value="HAD-like_hydrolase"/>
</dbReference>
<comment type="cofactor">
    <cofactor evidence="1">
        <name>Mg(2+)</name>
        <dbReference type="ChEBI" id="CHEBI:18420"/>
    </cofactor>
</comment>
<sequence length="279" mass="31380">MECLSHNIFTSATLTLERFIPSLSFASQVQVRASATGMTMSVKAVFFDLDDTLVLTHAADKVAHRAVSRLLATRLPELDHQAVVDSFVLHFVSEPWDPHHQIDVTEWRSQLWNRALVCQKVEDMDLARDLQNCFDSERLLAFQWASGVEVLVKKLQAQDIRVGIITNGHPKIQRAKLKACRAEDLFNVILVGGEEPKEKPHKEIFLKACLLAGCHPEEAIMVGDNLKTDIQGGLNAKFLATVWVDVHLQGHANRGPKPHHIVQNIVQLYEVLRQYGVTM</sequence>
<proteinExistence type="predicted"/>
<dbReference type="OMA" id="LRYHYMM"/>
<dbReference type="InterPro" id="IPR036412">
    <property type="entry name" value="HAD-like_sf"/>
</dbReference>
<evidence type="ECO:0008006" key="6">
    <source>
        <dbReference type="Google" id="ProtNLM"/>
    </source>
</evidence>
<accession>A0A8T2R364</accession>
<keyword evidence="5" id="KW-1185">Reference proteome</keyword>
<dbReference type="SUPFAM" id="SSF56784">
    <property type="entry name" value="HAD-like"/>
    <property type="match status" value="1"/>
</dbReference>
<keyword evidence="3" id="KW-0460">Magnesium</keyword>
<evidence type="ECO:0000256" key="3">
    <source>
        <dbReference type="ARBA" id="ARBA00022842"/>
    </source>
</evidence>
<dbReference type="GO" id="GO:0046380">
    <property type="term" value="P:N-acetylneuraminate biosynthetic process"/>
    <property type="evidence" value="ECO:0007669"/>
    <property type="project" value="TreeGrafter"/>
</dbReference>